<evidence type="ECO:0000313" key="2">
    <source>
        <dbReference type="EMBL" id="PKY91459.1"/>
    </source>
</evidence>
<feature type="transmembrane region" description="Helical" evidence="1">
    <location>
        <begin position="12"/>
        <end position="31"/>
    </location>
</feature>
<dbReference type="EMBL" id="PKGZ01000003">
    <property type="protein sequence ID" value="PKY91459.1"/>
    <property type="molecule type" value="Genomic_DNA"/>
</dbReference>
<keyword evidence="1" id="KW-0812">Transmembrane</keyword>
<reference evidence="2 3" key="1">
    <citation type="submission" date="2017-12" db="EMBL/GenBank/DDBJ databases">
        <title>Phylogenetic diversity of female urinary microbiome.</title>
        <authorList>
            <person name="Thomas-White K."/>
            <person name="Wolfe A.J."/>
        </authorList>
    </citation>
    <scope>NUCLEOTIDE SEQUENCE [LARGE SCALE GENOMIC DNA]</scope>
    <source>
        <strain evidence="2 3">UMB0844</strain>
    </source>
</reference>
<dbReference type="RefSeq" id="WP_060777391.1">
    <property type="nucleotide sequence ID" value="NZ_CP014159.1"/>
</dbReference>
<keyword evidence="1" id="KW-1133">Transmembrane helix</keyword>
<comment type="caution">
    <text evidence="2">The sequence shown here is derived from an EMBL/GenBank/DDBJ whole genome shotgun (WGS) entry which is preliminary data.</text>
</comment>
<name>A0A109RE92_9LACT</name>
<proteinExistence type="predicted"/>
<dbReference type="Proteomes" id="UP000234775">
    <property type="component" value="Unassembled WGS sequence"/>
</dbReference>
<feature type="transmembrane region" description="Helical" evidence="1">
    <location>
        <begin position="51"/>
        <end position="68"/>
    </location>
</feature>
<keyword evidence="3" id="KW-1185">Reference proteome</keyword>
<sequence length="96" mass="11077">MLESVRTKIEKYSKAWILASLFLWIICWILPQKDFISITTFGIPRPLGIFMNYYIIPAMGALMILASFIGRKKSLFFFGSFFLVSFWVVIGLLLSV</sequence>
<feature type="transmembrane region" description="Helical" evidence="1">
    <location>
        <begin position="75"/>
        <end position="94"/>
    </location>
</feature>
<gene>
    <name evidence="2" type="ORF">CYJ27_05175</name>
</gene>
<evidence type="ECO:0000313" key="3">
    <source>
        <dbReference type="Proteomes" id="UP000234775"/>
    </source>
</evidence>
<organism evidence="2 3">
    <name type="scientific">Aerococcus christensenii</name>
    <dbReference type="NCBI Taxonomy" id="87541"/>
    <lineage>
        <taxon>Bacteria</taxon>
        <taxon>Bacillati</taxon>
        <taxon>Bacillota</taxon>
        <taxon>Bacilli</taxon>
        <taxon>Lactobacillales</taxon>
        <taxon>Aerococcaceae</taxon>
        <taxon>Aerococcus</taxon>
    </lineage>
</organism>
<dbReference type="AlphaFoldDB" id="A0A109RE92"/>
<protein>
    <submittedName>
        <fullName evidence="2">Uncharacterized protein</fullName>
    </submittedName>
</protein>
<keyword evidence="1" id="KW-0472">Membrane</keyword>
<accession>A0A109RE92</accession>
<evidence type="ECO:0000256" key="1">
    <source>
        <dbReference type="SAM" id="Phobius"/>
    </source>
</evidence>
<dbReference type="KEGG" id="acg:AWM71_07710"/>